<gene>
    <name evidence="1" type="ORF">BDR25DRAFT_233630</name>
</gene>
<dbReference type="Proteomes" id="UP000799755">
    <property type="component" value="Unassembled WGS sequence"/>
</dbReference>
<reference evidence="1" key="1">
    <citation type="journal article" date="2020" name="Stud. Mycol.">
        <title>101 Dothideomycetes genomes: a test case for predicting lifestyles and emergence of pathogens.</title>
        <authorList>
            <person name="Haridas S."/>
            <person name="Albert R."/>
            <person name="Binder M."/>
            <person name="Bloem J."/>
            <person name="Labutti K."/>
            <person name="Salamov A."/>
            <person name="Andreopoulos B."/>
            <person name="Baker S."/>
            <person name="Barry K."/>
            <person name="Bills G."/>
            <person name="Bluhm B."/>
            <person name="Cannon C."/>
            <person name="Castanera R."/>
            <person name="Culley D."/>
            <person name="Daum C."/>
            <person name="Ezra D."/>
            <person name="Gonzalez J."/>
            <person name="Henrissat B."/>
            <person name="Kuo A."/>
            <person name="Liang C."/>
            <person name="Lipzen A."/>
            <person name="Lutzoni F."/>
            <person name="Magnuson J."/>
            <person name="Mondo S."/>
            <person name="Nolan M."/>
            <person name="Ohm R."/>
            <person name="Pangilinan J."/>
            <person name="Park H.-J."/>
            <person name="Ramirez L."/>
            <person name="Alfaro M."/>
            <person name="Sun H."/>
            <person name="Tritt A."/>
            <person name="Yoshinaga Y."/>
            <person name="Zwiers L.-H."/>
            <person name="Turgeon B."/>
            <person name="Goodwin S."/>
            <person name="Spatafora J."/>
            <person name="Crous P."/>
            <person name="Grigoriev I."/>
        </authorList>
    </citation>
    <scope>NUCLEOTIDE SEQUENCE</scope>
    <source>
        <strain evidence="1">ATCC 200398</strain>
    </source>
</reference>
<accession>A0ACB6QP75</accession>
<keyword evidence="2" id="KW-1185">Reference proteome</keyword>
<evidence type="ECO:0000313" key="2">
    <source>
        <dbReference type="Proteomes" id="UP000799755"/>
    </source>
</evidence>
<protein>
    <submittedName>
        <fullName evidence="1">Uncharacterized protein</fullName>
    </submittedName>
</protein>
<comment type="caution">
    <text evidence="1">The sequence shown here is derived from an EMBL/GenBank/DDBJ whole genome shotgun (WGS) entry which is preliminary data.</text>
</comment>
<proteinExistence type="predicted"/>
<sequence>MTEINPEEVLARFEELSVLESEFEDVELQIIRKSDALHAPLFQQRAAVIAKIPHFWALVFEQSPPEVDNYILPSDSQVFADCLETLEVSRFEMHMANGSPRSFSIKFGFSENSYFEDKLLEKKFWYRKAMDGDEWQGLVSEPVKIHWKKGRDLTGGLTDAAYALYEARKKLLAKSNGNAKSIETSLPEYKVLAKMIEQGEDASNSFFAWFGFVSSWRWVSAEESEQANKLEKERMEKRKRGEKVEDEAIDEDDQDFQEVEVFPQGDELATIIAEDMWPSAIKYFKQAHEADDDDGSDLEIEDFDEEDDSDGEIDIRGLVGKGQKSKGSSESPPPKKQRKN</sequence>
<evidence type="ECO:0000313" key="1">
    <source>
        <dbReference type="EMBL" id="KAF2467915.1"/>
    </source>
</evidence>
<dbReference type="EMBL" id="MU003518">
    <property type="protein sequence ID" value="KAF2467915.1"/>
    <property type="molecule type" value="Genomic_DNA"/>
</dbReference>
<organism evidence="1 2">
    <name type="scientific">Lindgomyces ingoldianus</name>
    <dbReference type="NCBI Taxonomy" id="673940"/>
    <lineage>
        <taxon>Eukaryota</taxon>
        <taxon>Fungi</taxon>
        <taxon>Dikarya</taxon>
        <taxon>Ascomycota</taxon>
        <taxon>Pezizomycotina</taxon>
        <taxon>Dothideomycetes</taxon>
        <taxon>Pleosporomycetidae</taxon>
        <taxon>Pleosporales</taxon>
        <taxon>Lindgomycetaceae</taxon>
        <taxon>Lindgomyces</taxon>
    </lineage>
</organism>
<name>A0ACB6QP75_9PLEO</name>